<reference evidence="2 3" key="1">
    <citation type="submission" date="2018-04" db="EMBL/GenBank/DDBJ databases">
        <title>Active sludge and wastewater microbial communities from Klosterneuburg, Austria.</title>
        <authorList>
            <person name="Wagner M."/>
        </authorList>
    </citation>
    <scope>NUCLEOTIDE SEQUENCE [LARGE SCALE GENOMIC DNA]</scope>
    <source>
        <strain evidence="2 3">Nm 57</strain>
    </source>
</reference>
<dbReference type="CDD" id="cd11350">
    <property type="entry name" value="AmyAc_4"/>
    <property type="match status" value="1"/>
</dbReference>
<dbReference type="PANTHER" id="PTHR43002">
    <property type="entry name" value="GLYCOGEN DEBRANCHING ENZYME"/>
    <property type="match status" value="1"/>
</dbReference>
<feature type="domain" description="Glycosyl hydrolase family 13 catalytic" evidence="1">
    <location>
        <begin position="126"/>
        <end position="531"/>
    </location>
</feature>
<protein>
    <submittedName>
        <fullName evidence="2">1,4-alpha-glucan branching enzyme</fullName>
    </submittedName>
</protein>
<dbReference type="RefSeq" id="WP_011633811.1">
    <property type="nucleotide sequence ID" value="NZ_FMTW01000034.1"/>
</dbReference>
<dbReference type="SUPFAM" id="SSF51445">
    <property type="entry name" value="(Trans)glycosidases"/>
    <property type="match status" value="1"/>
</dbReference>
<keyword evidence="3" id="KW-1185">Reference proteome</keyword>
<dbReference type="Pfam" id="PF00128">
    <property type="entry name" value="Alpha-amylase"/>
    <property type="match status" value="2"/>
</dbReference>
<comment type="caution">
    <text evidence="2">The sequence shown here is derived from an EMBL/GenBank/DDBJ whole genome shotgun (WGS) entry which is preliminary data.</text>
</comment>
<name>A0ABX5M9Y0_9PROT</name>
<dbReference type="SMART" id="SM00642">
    <property type="entry name" value="Aamy"/>
    <property type="match status" value="1"/>
</dbReference>
<dbReference type="InterPro" id="IPR017853">
    <property type="entry name" value="GH"/>
</dbReference>
<organism evidence="2 3">
    <name type="scientific">Nitrosomonas eutropha</name>
    <dbReference type="NCBI Taxonomy" id="916"/>
    <lineage>
        <taxon>Bacteria</taxon>
        <taxon>Pseudomonadati</taxon>
        <taxon>Pseudomonadota</taxon>
        <taxon>Betaproteobacteria</taxon>
        <taxon>Nitrosomonadales</taxon>
        <taxon>Nitrosomonadaceae</taxon>
        <taxon>Nitrosomonas</taxon>
    </lineage>
</organism>
<evidence type="ECO:0000313" key="2">
    <source>
        <dbReference type="EMBL" id="PXV82214.1"/>
    </source>
</evidence>
<dbReference type="InterPro" id="IPR006047">
    <property type="entry name" value="GH13_cat_dom"/>
</dbReference>
<evidence type="ECO:0000313" key="3">
    <source>
        <dbReference type="Proteomes" id="UP000247780"/>
    </source>
</evidence>
<dbReference type="Gene3D" id="3.20.20.80">
    <property type="entry name" value="Glycosidases"/>
    <property type="match status" value="1"/>
</dbReference>
<proteinExistence type="predicted"/>
<evidence type="ECO:0000259" key="1">
    <source>
        <dbReference type="SMART" id="SM00642"/>
    </source>
</evidence>
<dbReference type="EMBL" id="QICQ01000009">
    <property type="protein sequence ID" value="PXV82214.1"/>
    <property type="molecule type" value="Genomic_DNA"/>
</dbReference>
<dbReference type="Proteomes" id="UP000247780">
    <property type="component" value="Unassembled WGS sequence"/>
</dbReference>
<accession>A0ABX5M9Y0</accession>
<gene>
    <name evidence="2" type="ORF">C8R14_10936</name>
</gene>
<sequence>MASNLLPLSILGAVETNGTVSFGFWLPWVSAVDGNAVTVKIIHEHDQFLQEIPPREFPMAHSVRSPYGDFWSATVPIVGTTPANPGSAWGTAGRYVYRYQINNPNVGILDWIIDPCAREFGVGKLSAFTLGYQPYNWSVAEANWRTPELSNLIIYEINIAELGGDLERTRDLMVYLSDLGVNAIEIMPLSNVAMSVDWGYLPIGYFGVDERFGKRSDFQKLVDIAHQQGIAVIVDVVYGHTGVDFPYYDAYNRLQYHENPFMGPFAKDYFSSFGKSTNFGSPFTRDYFFTVNHHWLEVYHIDGLRYDCVPNYWDGPFGVGYANLVYETYQLTKNKIAQNQRYWNRFNAGAGTSLRLIQYAEQLEGPEEVLRTTYSNSTWQNHTFDAAKAVARGDQRRLADWGLSLGLLGYPEQENTNGDVITKTALQYIENHDHERFICNFGLMNPDEAGNPLFLKGDRSHWYMLQPYLIAMLMSKGVPMLWQGEEFGESYFLPDFGAGRVGLLRSLRWDYFYDSPGQQLVQLVRKLLRIRRDRSQIRRGNYFFFNDWDRYLSKRVLLFARYSNAQYTLVAINIGDIDQSVPFWFPIGGDYNEELHGGDLGLKGITPLQQTWLKVPYHYGRIWTV</sequence>